<reference evidence="1" key="1">
    <citation type="submission" date="2018-05" db="EMBL/GenBank/DDBJ databases">
        <authorList>
            <person name="Lanie J.A."/>
            <person name="Ng W.-L."/>
            <person name="Kazmierczak K.M."/>
            <person name="Andrzejewski T.M."/>
            <person name="Davidsen T.M."/>
            <person name="Wayne K.J."/>
            <person name="Tettelin H."/>
            <person name="Glass J.I."/>
            <person name="Rusch D."/>
            <person name="Podicherti R."/>
            <person name="Tsui H.-C.T."/>
            <person name="Winkler M.E."/>
        </authorList>
    </citation>
    <scope>NUCLEOTIDE SEQUENCE</scope>
</reference>
<protein>
    <submittedName>
        <fullName evidence="1">Uncharacterized protein</fullName>
    </submittedName>
</protein>
<dbReference type="AlphaFoldDB" id="A0A382CLX6"/>
<accession>A0A382CLX6</accession>
<gene>
    <name evidence="1" type="ORF">METZ01_LOCUS179688</name>
</gene>
<organism evidence="1">
    <name type="scientific">marine metagenome</name>
    <dbReference type="NCBI Taxonomy" id="408172"/>
    <lineage>
        <taxon>unclassified sequences</taxon>
        <taxon>metagenomes</taxon>
        <taxon>ecological metagenomes</taxon>
    </lineage>
</organism>
<feature type="non-terminal residue" evidence="1">
    <location>
        <position position="30"/>
    </location>
</feature>
<evidence type="ECO:0000313" key="1">
    <source>
        <dbReference type="EMBL" id="SVB26834.1"/>
    </source>
</evidence>
<sequence>MFMTLLVRELRAHLLTYRFALSCCLLFVLL</sequence>
<proteinExistence type="predicted"/>
<name>A0A382CLX6_9ZZZZ</name>
<dbReference type="EMBL" id="UINC01035052">
    <property type="protein sequence ID" value="SVB26834.1"/>
    <property type="molecule type" value="Genomic_DNA"/>
</dbReference>